<organism evidence="4 5">
    <name type="scientific">Kocuria gwangalliensis</name>
    <dbReference type="NCBI Taxonomy" id="501592"/>
    <lineage>
        <taxon>Bacteria</taxon>
        <taxon>Bacillati</taxon>
        <taxon>Actinomycetota</taxon>
        <taxon>Actinomycetes</taxon>
        <taxon>Micrococcales</taxon>
        <taxon>Micrococcaceae</taxon>
        <taxon>Kocuria</taxon>
    </lineage>
</organism>
<dbReference type="PANTHER" id="PTHR34039">
    <property type="entry name" value="UPF0102 PROTEIN YRAN"/>
    <property type="match status" value="1"/>
</dbReference>
<accession>A0ABP8X9T4</accession>
<dbReference type="EMBL" id="BAABLN010000034">
    <property type="protein sequence ID" value="GAA4703187.1"/>
    <property type="molecule type" value="Genomic_DNA"/>
</dbReference>
<evidence type="ECO:0000256" key="1">
    <source>
        <dbReference type="ARBA" id="ARBA00006738"/>
    </source>
</evidence>
<keyword evidence="5" id="KW-1185">Reference proteome</keyword>
<feature type="region of interest" description="Disordered" evidence="3">
    <location>
        <begin position="1"/>
        <end position="22"/>
    </location>
</feature>
<gene>
    <name evidence="4" type="ORF">GCM10025781_22360</name>
</gene>
<protein>
    <recommendedName>
        <fullName evidence="2">UPF0102 protein GCM10025781_22360</fullName>
    </recommendedName>
</protein>
<dbReference type="Gene3D" id="3.40.1350.10">
    <property type="match status" value="1"/>
</dbReference>
<comment type="similarity">
    <text evidence="1 2">Belongs to the UPF0102 family.</text>
</comment>
<dbReference type="InterPro" id="IPR011856">
    <property type="entry name" value="tRNA_endonuc-like_dom_sf"/>
</dbReference>
<dbReference type="HAMAP" id="MF_00048">
    <property type="entry name" value="UPF0102"/>
    <property type="match status" value="1"/>
</dbReference>
<dbReference type="Pfam" id="PF02021">
    <property type="entry name" value="UPF0102"/>
    <property type="match status" value="1"/>
</dbReference>
<comment type="caution">
    <text evidence="4">The sequence shown here is derived from an EMBL/GenBank/DDBJ whole genome shotgun (WGS) entry which is preliminary data.</text>
</comment>
<evidence type="ECO:0000313" key="5">
    <source>
        <dbReference type="Proteomes" id="UP001501446"/>
    </source>
</evidence>
<dbReference type="PANTHER" id="PTHR34039:SF1">
    <property type="entry name" value="UPF0102 PROTEIN YRAN"/>
    <property type="match status" value="1"/>
</dbReference>
<evidence type="ECO:0000256" key="3">
    <source>
        <dbReference type="SAM" id="MobiDB-lite"/>
    </source>
</evidence>
<dbReference type="InterPro" id="IPR011335">
    <property type="entry name" value="Restrct_endonuc-II-like"/>
</dbReference>
<reference evidence="5" key="1">
    <citation type="journal article" date="2019" name="Int. J. Syst. Evol. Microbiol.">
        <title>The Global Catalogue of Microorganisms (GCM) 10K type strain sequencing project: providing services to taxonomists for standard genome sequencing and annotation.</title>
        <authorList>
            <consortium name="The Broad Institute Genomics Platform"/>
            <consortium name="The Broad Institute Genome Sequencing Center for Infectious Disease"/>
            <person name="Wu L."/>
            <person name="Ma J."/>
        </authorList>
    </citation>
    <scope>NUCLEOTIDE SEQUENCE [LARGE SCALE GENOMIC DNA]</scope>
    <source>
        <strain evidence="5">JCM 18958</strain>
    </source>
</reference>
<dbReference type="RefSeq" id="WP_303381872.1">
    <property type="nucleotide sequence ID" value="NZ_BAABLN010000034.1"/>
</dbReference>
<evidence type="ECO:0000313" key="4">
    <source>
        <dbReference type="EMBL" id="GAA4703187.1"/>
    </source>
</evidence>
<proteinExistence type="inferred from homology"/>
<dbReference type="NCBIfam" id="NF009154">
    <property type="entry name" value="PRK12497.3-3"/>
    <property type="match status" value="1"/>
</dbReference>
<evidence type="ECO:0000256" key="2">
    <source>
        <dbReference type="HAMAP-Rule" id="MF_00048"/>
    </source>
</evidence>
<sequence>MTATPVSAPTPDPPASHIRTGRSGEDLIADLLTRAGWQVLDRNWRPSAERSAGRGELDIVAERGGAVSIFEIKTRTGTGFGHPAEAVGPEKLKRLHVLSRAWAWEHGRAEIPSVDVVAVHWPAGGAPRVEHMSSLSWH</sequence>
<name>A0ABP8X9T4_9MICC</name>
<dbReference type="Proteomes" id="UP001501446">
    <property type="component" value="Unassembled WGS sequence"/>
</dbReference>
<dbReference type="SUPFAM" id="SSF52980">
    <property type="entry name" value="Restriction endonuclease-like"/>
    <property type="match status" value="1"/>
</dbReference>
<dbReference type="InterPro" id="IPR003509">
    <property type="entry name" value="UPF0102_YraN-like"/>
</dbReference>